<dbReference type="EMBL" id="JAKKPZ010000582">
    <property type="protein sequence ID" value="KAI1693826.1"/>
    <property type="molecule type" value="Genomic_DNA"/>
</dbReference>
<gene>
    <name evidence="2" type="ORF">DdX_20472</name>
</gene>
<protein>
    <submittedName>
        <fullName evidence="2">Uncharacterized protein</fullName>
    </submittedName>
</protein>
<evidence type="ECO:0000313" key="2">
    <source>
        <dbReference type="EMBL" id="KAI1693826.1"/>
    </source>
</evidence>
<proteinExistence type="predicted"/>
<sequence>MSARSKPAEGAMTLAEMKEFAGFAAATQRYIRRALDIGLDRTDAMERWSRDVVEAASIRPPAHMYDRLPPKPSLIPHDSGLDAMEPFMAPLVTVSAFDLSQGRLTSFSAYRFLYERLIGAEVRPWLPAAFCAAAALPHLHPDLRRKLLQSGQRSSRDRVGMVEPPARLLPAMGGEGRHGADAGLKSLAGPP</sequence>
<reference evidence="2" key="1">
    <citation type="submission" date="2022-01" db="EMBL/GenBank/DDBJ databases">
        <title>Genome Sequence Resource for Two Populations of Ditylenchus destructor, the Migratory Endoparasitic Phytonematode.</title>
        <authorList>
            <person name="Zhang H."/>
            <person name="Lin R."/>
            <person name="Xie B."/>
        </authorList>
    </citation>
    <scope>NUCLEOTIDE SEQUENCE</scope>
    <source>
        <strain evidence="2">BazhouSP</strain>
    </source>
</reference>
<dbReference type="Proteomes" id="UP001201812">
    <property type="component" value="Unassembled WGS sequence"/>
</dbReference>
<organism evidence="2 3">
    <name type="scientific">Ditylenchus destructor</name>
    <dbReference type="NCBI Taxonomy" id="166010"/>
    <lineage>
        <taxon>Eukaryota</taxon>
        <taxon>Metazoa</taxon>
        <taxon>Ecdysozoa</taxon>
        <taxon>Nematoda</taxon>
        <taxon>Chromadorea</taxon>
        <taxon>Rhabditida</taxon>
        <taxon>Tylenchina</taxon>
        <taxon>Tylenchomorpha</taxon>
        <taxon>Sphaerularioidea</taxon>
        <taxon>Anguinidae</taxon>
        <taxon>Anguininae</taxon>
        <taxon>Ditylenchus</taxon>
    </lineage>
</organism>
<name>A0AAD4MGC6_9BILA</name>
<evidence type="ECO:0000256" key="1">
    <source>
        <dbReference type="SAM" id="MobiDB-lite"/>
    </source>
</evidence>
<keyword evidence="3" id="KW-1185">Reference proteome</keyword>
<evidence type="ECO:0000313" key="3">
    <source>
        <dbReference type="Proteomes" id="UP001201812"/>
    </source>
</evidence>
<accession>A0AAD4MGC6</accession>
<comment type="caution">
    <text evidence="2">The sequence shown here is derived from an EMBL/GenBank/DDBJ whole genome shotgun (WGS) entry which is preliminary data.</text>
</comment>
<feature type="region of interest" description="Disordered" evidence="1">
    <location>
        <begin position="148"/>
        <end position="191"/>
    </location>
</feature>
<dbReference type="AlphaFoldDB" id="A0AAD4MGC6"/>